<reference evidence="1" key="2">
    <citation type="submission" date="2023-05" db="EMBL/GenBank/DDBJ databases">
        <authorList>
            <consortium name="Lawrence Berkeley National Laboratory"/>
            <person name="Steindorff A."/>
            <person name="Hensen N."/>
            <person name="Bonometti L."/>
            <person name="Westerberg I."/>
            <person name="Brannstrom I.O."/>
            <person name="Guillou S."/>
            <person name="Cros-Aarteil S."/>
            <person name="Calhoun S."/>
            <person name="Haridas S."/>
            <person name="Kuo A."/>
            <person name="Mondo S."/>
            <person name="Pangilinan J."/>
            <person name="Riley R."/>
            <person name="Labutti K."/>
            <person name="Andreopoulos B."/>
            <person name="Lipzen A."/>
            <person name="Chen C."/>
            <person name="Yanf M."/>
            <person name="Daum C."/>
            <person name="Ng V."/>
            <person name="Clum A."/>
            <person name="Ohm R."/>
            <person name="Martin F."/>
            <person name="Silar P."/>
            <person name="Natvig D."/>
            <person name="Lalanne C."/>
            <person name="Gautier V."/>
            <person name="Ament-Velasquez S.L."/>
            <person name="Kruys A."/>
            <person name="Hutchinson M.I."/>
            <person name="Powell A.J."/>
            <person name="Barry K."/>
            <person name="Miller A.N."/>
            <person name="Grigoriev I.V."/>
            <person name="Debuchy R."/>
            <person name="Gladieux P."/>
            <person name="Thoren M.H."/>
            <person name="Johannesson H."/>
        </authorList>
    </citation>
    <scope>NUCLEOTIDE SEQUENCE</scope>
    <source>
        <strain evidence="1">CBS 141.50</strain>
    </source>
</reference>
<keyword evidence="2" id="KW-1185">Reference proteome</keyword>
<dbReference type="Gene3D" id="2.120.10.70">
    <property type="entry name" value="Fucose-specific lectin"/>
    <property type="match status" value="1"/>
</dbReference>
<evidence type="ECO:0008006" key="3">
    <source>
        <dbReference type="Google" id="ProtNLM"/>
    </source>
</evidence>
<sequence length="298" mass="32510">MSGAAVFHNTAAPANKQLHLFYNTDKQNLGLQLRDEAKTSDETEAYVATDADQTGIVINPAQVTTTNLTGIDLVVGFTAKPPPKVGDATQNDVSIISPIYQPLAATELGNITIASTSSPQTAWVYYLTGTDYNTTAINEISLGEESPGSFDNTVKILPGTSLAAYYVPGDKPEDDGNRYIIYQANHPKRLHEYSPNTEHVWDQELVNSNDVKDNSTLAVAYIDGKTYLYYVDTSDQIRVIVKDDSGWGGSNPVNVAHAPIDTQSQLTVVAADNGNHLFYIALGEKSKYKFQHILHARK</sequence>
<dbReference type="SUPFAM" id="SSF89372">
    <property type="entry name" value="Fucose-specific lectin"/>
    <property type="match status" value="1"/>
</dbReference>
<dbReference type="AlphaFoldDB" id="A0AAN6V1H0"/>
<proteinExistence type="predicted"/>
<dbReference type="EMBL" id="MU853591">
    <property type="protein sequence ID" value="KAK4142994.1"/>
    <property type="molecule type" value="Genomic_DNA"/>
</dbReference>
<organism evidence="1 2">
    <name type="scientific">Dichotomopilus funicola</name>
    <dbReference type="NCBI Taxonomy" id="1934379"/>
    <lineage>
        <taxon>Eukaryota</taxon>
        <taxon>Fungi</taxon>
        <taxon>Dikarya</taxon>
        <taxon>Ascomycota</taxon>
        <taxon>Pezizomycotina</taxon>
        <taxon>Sordariomycetes</taxon>
        <taxon>Sordariomycetidae</taxon>
        <taxon>Sordariales</taxon>
        <taxon>Chaetomiaceae</taxon>
        <taxon>Dichotomopilus</taxon>
    </lineage>
</organism>
<evidence type="ECO:0000313" key="1">
    <source>
        <dbReference type="EMBL" id="KAK4142994.1"/>
    </source>
</evidence>
<gene>
    <name evidence="1" type="ORF">C8A04DRAFT_29395</name>
</gene>
<dbReference type="RefSeq" id="XP_062636365.1">
    <property type="nucleotide sequence ID" value="XM_062780994.1"/>
</dbReference>
<evidence type="ECO:0000313" key="2">
    <source>
        <dbReference type="Proteomes" id="UP001302676"/>
    </source>
</evidence>
<comment type="caution">
    <text evidence="1">The sequence shown here is derived from an EMBL/GenBank/DDBJ whole genome shotgun (WGS) entry which is preliminary data.</text>
</comment>
<accession>A0AAN6V1H0</accession>
<dbReference type="GeneID" id="87817607"/>
<dbReference type="Proteomes" id="UP001302676">
    <property type="component" value="Unassembled WGS sequence"/>
</dbReference>
<name>A0AAN6V1H0_9PEZI</name>
<protein>
    <recommendedName>
        <fullName evidence="3">Fucose-specific lectin</fullName>
    </recommendedName>
</protein>
<reference evidence="1" key="1">
    <citation type="journal article" date="2023" name="Mol. Phylogenet. Evol.">
        <title>Genome-scale phylogeny and comparative genomics of the fungal order Sordariales.</title>
        <authorList>
            <person name="Hensen N."/>
            <person name="Bonometti L."/>
            <person name="Westerberg I."/>
            <person name="Brannstrom I.O."/>
            <person name="Guillou S."/>
            <person name="Cros-Aarteil S."/>
            <person name="Calhoun S."/>
            <person name="Haridas S."/>
            <person name="Kuo A."/>
            <person name="Mondo S."/>
            <person name="Pangilinan J."/>
            <person name="Riley R."/>
            <person name="LaButti K."/>
            <person name="Andreopoulos B."/>
            <person name="Lipzen A."/>
            <person name="Chen C."/>
            <person name="Yan M."/>
            <person name="Daum C."/>
            <person name="Ng V."/>
            <person name="Clum A."/>
            <person name="Steindorff A."/>
            <person name="Ohm R.A."/>
            <person name="Martin F."/>
            <person name="Silar P."/>
            <person name="Natvig D.O."/>
            <person name="Lalanne C."/>
            <person name="Gautier V."/>
            <person name="Ament-Velasquez S.L."/>
            <person name="Kruys A."/>
            <person name="Hutchinson M.I."/>
            <person name="Powell A.J."/>
            <person name="Barry K."/>
            <person name="Miller A.N."/>
            <person name="Grigoriev I.V."/>
            <person name="Debuchy R."/>
            <person name="Gladieux P."/>
            <person name="Hiltunen Thoren M."/>
            <person name="Johannesson H."/>
        </authorList>
    </citation>
    <scope>NUCLEOTIDE SEQUENCE</scope>
    <source>
        <strain evidence="1">CBS 141.50</strain>
    </source>
</reference>